<comment type="caution">
    <text evidence="2">The sequence shown here is derived from an EMBL/GenBank/DDBJ whole genome shotgun (WGS) entry which is preliminary data.</text>
</comment>
<protein>
    <submittedName>
        <fullName evidence="2">LysR substrate-binding domain-containing protein</fullName>
    </submittedName>
</protein>
<sequence>MIRLGYHGSAEVAQRIVRLAGPGHADVRTSPYDIADPFRGLYDSRHDVVIVKFSLREPDLACSRTLTYDDRAAVVGAGHPLAGRASVSIEELADYDAFRCPGSLPGYVWDEVVPRAPRPGGRSTAGIRSPTSPP</sequence>
<organism evidence="2 3">
    <name type="scientific">Streptomyces caledonius</name>
    <dbReference type="NCBI Taxonomy" id="3134107"/>
    <lineage>
        <taxon>Bacteria</taxon>
        <taxon>Bacillati</taxon>
        <taxon>Actinomycetota</taxon>
        <taxon>Actinomycetes</taxon>
        <taxon>Kitasatosporales</taxon>
        <taxon>Streptomycetaceae</taxon>
        <taxon>Streptomyces</taxon>
    </lineage>
</organism>
<dbReference type="EMBL" id="JBBKAM010000002">
    <property type="protein sequence ID" value="MEJ8642021.1"/>
    <property type="molecule type" value="Genomic_DNA"/>
</dbReference>
<dbReference type="Proteomes" id="UP001382904">
    <property type="component" value="Unassembled WGS sequence"/>
</dbReference>
<dbReference type="Gene3D" id="3.40.190.290">
    <property type="match status" value="1"/>
</dbReference>
<reference evidence="2 3" key="1">
    <citation type="submission" date="2024-03" db="EMBL/GenBank/DDBJ databases">
        <title>Novel Streptomyces species of biotechnological and ecological value are a feature of Machair soil.</title>
        <authorList>
            <person name="Prole J.R."/>
            <person name="Goodfellow M."/>
            <person name="Allenby N."/>
            <person name="Ward A.C."/>
        </authorList>
    </citation>
    <scope>NUCLEOTIDE SEQUENCE [LARGE SCALE GENOMIC DNA]</scope>
    <source>
        <strain evidence="2 3">MS1.HAVA.3</strain>
    </source>
</reference>
<dbReference type="SUPFAM" id="SSF53850">
    <property type="entry name" value="Periplasmic binding protein-like II"/>
    <property type="match status" value="1"/>
</dbReference>
<evidence type="ECO:0000259" key="1">
    <source>
        <dbReference type="Pfam" id="PF03466"/>
    </source>
</evidence>
<evidence type="ECO:0000313" key="2">
    <source>
        <dbReference type="EMBL" id="MEJ8642021.1"/>
    </source>
</evidence>
<dbReference type="Pfam" id="PF03466">
    <property type="entry name" value="LysR_substrate"/>
    <property type="match status" value="1"/>
</dbReference>
<accession>A0ABU8U3A3</accession>
<evidence type="ECO:0000313" key="3">
    <source>
        <dbReference type="Proteomes" id="UP001382904"/>
    </source>
</evidence>
<name>A0ABU8U3A3_9ACTN</name>
<feature type="domain" description="LysR substrate-binding" evidence="1">
    <location>
        <begin position="27"/>
        <end position="100"/>
    </location>
</feature>
<gene>
    <name evidence="2" type="ORF">WKI68_12180</name>
</gene>
<dbReference type="InterPro" id="IPR005119">
    <property type="entry name" value="LysR_subst-bd"/>
</dbReference>
<keyword evidence="3" id="KW-1185">Reference proteome</keyword>
<proteinExistence type="predicted"/>